<organism evidence="4 5">
    <name type="scientific">Purpureocillium lilacinum</name>
    <name type="common">Paecilomyces lilacinus</name>
    <dbReference type="NCBI Taxonomy" id="33203"/>
    <lineage>
        <taxon>Eukaryota</taxon>
        <taxon>Fungi</taxon>
        <taxon>Dikarya</taxon>
        <taxon>Ascomycota</taxon>
        <taxon>Pezizomycotina</taxon>
        <taxon>Sordariomycetes</taxon>
        <taxon>Hypocreomycetidae</taxon>
        <taxon>Hypocreales</taxon>
        <taxon>Ophiocordycipitaceae</taxon>
        <taxon>Purpureocillium</taxon>
    </lineage>
</organism>
<evidence type="ECO:0000256" key="1">
    <source>
        <dbReference type="ARBA" id="ARBA00012920"/>
    </source>
</evidence>
<dbReference type="InterPro" id="IPR027474">
    <property type="entry name" value="L-asparaginase_N"/>
</dbReference>
<dbReference type="InterPro" id="IPR037152">
    <property type="entry name" value="L-asparaginase_N_sf"/>
</dbReference>
<dbReference type="PIRSF" id="PIRSF500176">
    <property type="entry name" value="L_ASNase"/>
    <property type="match status" value="1"/>
</dbReference>
<dbReference type="SUPFAM" id="SSF53774">
    <property type="entry name" value="Glutaminase/Asparaginase"/>
    <property type="match status" value="1"/>
</dbReference>
<dbReference type="EC" id="3.5.1.1" evidence="1"/>
<evidence type="ECO:0000313" key="5">
    <source>
        <dbReference type="Proteomes" id="UP001287286"/>
    </source>
</evidence>
<sequence>MAIRKRPRVAVIAMGGTIAGVCAEETDTHTYKAGVRTLEQILAGAPELYNIANIIAIPCQNKGGPDITFSNAIQLVWAIRQAHKQGAVGAVALIGTDILSEAACIVDMLVGRGIIVAMTGAIRPGNARGSDGLHHLGCSVRLVIDPQARDRGVLVPFTDSIHSAWNVVKRYAHQPNAFDSGMPGTLGCFVDSLPLFYRRPCIPMDKREFDFDSLFPMGQCPEDLPQVDIELCHMDASADKIEDSVRRGVRGIILAGLGAGSWPTKVGQAVQRIKNERGNEIIFVASRQPEGYVQDGMYGLGECCIPSGFFDPLRSRLLLILCLVARYDEWEIRKVFDPRHEGVGPSCAEGCRCGKKEPRARI</sequence>
<dbReference type="PIRSF" id="PIRSF001220">
    <property type="entry name" value="L-ASNase_gatD"/>
    <property type="match status" value="1"/>
</dbReference>
<evidence type="ECO:0000259" key="3">
    <source>
        <dbReference type="Pfam" id="PF17763"/>
    </source>
</evidence>
<comment type="caution">
    <text evidence="4">The sequence shown here is derived from an EMBL/GenBank/DDBJ whole genome shotgun (WGS) entry which is preliminary data.</text>
</comment>
<protein>
    <recommendedName>
        <fullName evidence="1">asparaginase</fullName>
        <ecNumber evidence="1">3.5.1.1</ecNumber>
    </recommendedName>
</protein>
<dbReference type="Gene3D" id="3.40.50.40">
    <property type="match status" value="1"/>
</dbReference>
<name>A0ABR0BDX7_PURLI</name>
<dbReference type="Proteomes" id="UP001287286">
    <property type="component" value="Unassembled WGS sequence"/>
</dbReference>
<dbReference type="Gene3D" id="3.40.50.1170">
    <property type="entry name" value="L-asparaginase, N-terminal domain"/>
    <property type="match status" value="1"/>
</dbReference>
<dbReference type="InterPro" id="IPR040919">
    <property type="entry name" value="Asparaginase_C"/>
</dbReference>
<proteinExistence type="predicted"/>
<dbReference type="SMART" id="SM00870">
    <property type="entry name" value="Asparaginase"/>
    <property type="match status" value="1"/>
</dbReference>
<feature type="domain" description="L-asparaginase N-terminal" evidence="2">
    <location>
        <begin position="8"/>
        <end position="190"/>
    </location>
</feature>
<evidence type="ECO:0000313" key="4">
    <source>
        <dbReference type="EMBL" id="KAK4071143.1"/>
    </source>
</evidence>
<dbReference type="PROSITE" id="PS51732">
    <property type="entry name" value="ASN_GLN_ASE_3"/>
    <property type="match status" value="1"/>
</dbReference>
<dbReference type="PANTHER" id="PTHR11707">
    <property type="entry name" value="L-ASPARAGINASE"/>
    <property type="match status" value="1"/>
</dbReference>
<reference evidence="4 5" key="1">
    <citation type="journal article" date="2024" name="Microbiol. Resour. Announc.">
        <title>Genome annotations for the ascomycete fungi Trichoderma harzianum, Trichoderma aggressivum, and Purpureocillium lilacinum.</title>
        <authorList>
            <person name="Beijen E.P.W."/>
            <person name="Ohm R.A."/>
        </authorList>
    </citation>
    <scope>NUCLEOTIDE SEQUENCE [LARGE SCALE GENOMIC DNA]</scope>
    <source>
        <strain evidence="4 5">CBS 150709</strain>
    </source>
</reference>
<dbReference type="InterPro" id="IPR036152">
    <property type="entry name" value="Asp/glu_Ase-like_sf"/>
</dbReference>
<accession>A0ABR0BDX7</accession>
<dbReference type="InterPro" id="IPR027473">
    <property type="entry name" value="L-asparaginase_C"/>
</dbReference>
<dbReference type="Pfam" id="PF00710">
    <property type="entry name" value="Asparaginase"/>
    <property type="match status" value="1"/>
</dbReference>
<dbReference type="Pfam" id="PF17763">
    <property type="entry name" value="Asparaginase_C"/>
    <property type="match status" value="1"/>
</dbReference>
<feature type="domain" description="Asparaginase/glutaminase C-terminal" evidence="3">
    <location>
        <begin position="226"/>
        <end position="336"/>
    </location>
</feature>
<gene>
    <name evidence="4" type="ORF">Purlil1_13486</name>
</gene>
<dbReference type="EMBL" id="JAWRVI010000230">
    <property type="protein sequence ID" value="KAK4071143.1"/>
    <property type="molecule type" value="Genomic_DNA"/>
</dbReference>
<evidence type="ECO:0000259" key="2">
    <source>
        <dbReference type="Pfam" id="PF00710"/>
    </source>
</evidence>
<dbReference type="InterPro" id="IPR006034">
    <property type="entry name" value="Asparaginase/glutaminase-like"/>
</dbReference>
<keyword evidence="5" id="KW-1185">Reference proteome</keyword>
<dbReference type="PANTHER" id="PTHR11707:SF28">
    <property type="entry name" value="60 KDA LYSOPHOSPHOLIPASE"/>
    <property type="match status" value="1"/>
</dbReference>